<dbReference type="Pfam" id="PF04640">
    <property type="entry name" value="PLATZ"/>
    <property type="match status" value="1"/>
</dbReference>
<feature type="region of interest" description="Disordered" evidence="1">
    <location>
        <begin position="183"/>
        <end position="210"/>
    </location>
</feature>
<dbReference type="EMBL" id="KV875467">
    <property type="protein sequence ID" value="RZR70864.1"/>
    <property type="molecule type" value="Genomic_DNA"/>
</dbReference>
<evidence type="ECO:0000256" key="1">
    <source>
        <dbReference type="SAM" id="MobiDB-lite"/>
    </source>
</evidence>
<feature type="compositionally biased region" description="Low complexity" evidence="1">
    <location>
        <begin position="48"/>
        <end position="61"/>
    </location>
</feature>
<protein>
    <submittedName>
        <fullName evidence="2">Uncharacterized protein</fullName>
    </submittedName>
</protein>
<organism evidence="2">
    <name type="scientific">Ensete ventricosum</name>
    <name type="common">Abyssinian banana</name>
    <name type="synonym">Musa ensete</name>
    <dbReference type="NCBI Taxonomy" id="4639"/>
    <lineage>
        <taxon>Eukaryota</taxon>
        <taxon>Viridiplantae</taxon>
        <taxon>Streptophyta</taxon>
        <taxon>Embryophyta</taxon>
        <taxon>Tracheophyta</taxon>
        <taxon>Spermatophyta</taxon>
        <taxon>Magnoliopsida</taxon>
        <taxon>Liliopsida</taxon>
        <taxon>Zingiberales</taxon>
        <taxon>Musaceae</taxon>
        <taxon>Ensete</taxon>
    </lineage>
</organism>
<reference evidence="2" key="1">
    <citation type="journal article" date="2018" name="Data Brief">
        <title>Genome sequence data from 17 accessions of Ensete ventricosum, a staple food crop for millions in Ethiopia.</title>
        <authorList>
            <person name="Yemataw Z."/>
            <person name="Muzemil S."/>
            <person name="Ambachew D."/>
            <person name="Tripathi L."/>
            <person name="Tesfaye K."/>
            <person name="Chala A."/>
            <person name="Farbos A."/>
            <person name="O'Neill P."/>
            <person name="Moore K."/>
            <person name="Grant M."/>
            <person name="Studholme D.J."/>
        </authorList>
    </citation>
    <scope>NUCLEOTIDE SEQUENCE [LARGE SCALE GENOMIC DNA]</scope>
    <source>
        <tissue evidence="2">Leaf</tissue>
    </source>
</reference>
<dbReference type="Proteomes" id="UP000290560">
    <property type="component" value="Unassembled WGS sequence"/>
</dbReference>
<gene>
    <name evidence="2" type="ORF">BHM03_00001989</name>
</gene>
<sequence length="235" mass="25665">MEGGMGWQPKQDQQQQQQQCRGGWGGWWRRASSWAAGPMRAGRRTRRTSSASTAAPASAPTAHPPTPPTLSSRSAPPLPVFLPSSSMSALPELTNHLPSFLCSTHKVPVSVRRYVYNDVVRLDDLEKLIDCSYVQVDHVLLQGEDLSSILFRFNDSDLAFSHFENLRVDGSDLLIEDDGQVTPSSTLEERHGCSASANGGRGSLGKKKKTGGFFPQIVLSLSNRRKGAPHRSPLS</sequence>
<feature type="compositionally biased region" description="Low complexity" evidence="1">
    <location>
        <begin position="7"/>
        <end position="21"/>
    </location>
</feature>
<name>A0A445M9J3_ENSVE</name>
<accession>A0A445M9J3</accession>
<dbReference type="InterPro" id="IPR006734">
    <property type="entry name" value="PLATZ"/>
</dbReference>
<feature type="region of interest" description="Disordered" evidence="1">
    <location>
        <begin position="1"/>
        <end position="77"/>
    </location>
</feature>
<evidence type="ECO:0000313" key="2">
    <source>
        <dbReference type="EMBL" id="RZR70864.1"/>
    </source>
</evidence>
<proteinExistence type="predicted"/>
<dbReference type="AlphaFoldDB" id="A0A445M9J3"/>